<dbReference type="InterPro" id="IPR011013">
    <property type="entry name" value="Gal_mutarotase_sf_dom"/>
</dbReference>
<dbReference type="NCBIfam" id="NF008277">
    <property type="entry name" value="PRK11055.1"/>
    <property type="match status" value="1"/>
</dbReference>
<dbReference type="InterPro" id="IPR008183">
    <property type="entry name" value="Aldose_1/G6P_1-epimerase"/>
</dbReference>
<dbReference type="PIRSF" id="PIRSF005096">
    <property type="entry name" value="GALM"/>
    <property type="match status" value="1"/>
</dbReference>
<evidence type="ECO:0000256" key="14">
    <source>
        <dbReference type="PIRSR" id="PIRSR005096-2"/>
    </source>
</evidence>
<feature type="active site" description="Proton acceptor" evidence="13">
    <location>
        <position position="332"/>
    </location>
</feature>
<accession>A0A7X1E9C8</accession>
<evidence type="ECO:0000256" key="1">
    <source>
        <dbReference type="ARBA" id="ARBA00001614"/>
    </source>
</evidence>
<keyword evidence="9" id="KW-0597">Phosphoprotein</keyword>
<proteinExistence type="inferred from homology"/>
<evidence type="ECO:0000256" key="12">
    <source>
        <dbReference type="PIRNR" id="PIRNR005096"/>
    </source>
</evidence>
<organism evidence="16 17">
    <name type="scientific">Pelagicoccus albus</name>
    <dbReference type="NCBI Taxonomy" id="415222"/>
    <lineage>
        <taxon>Bacteria</taxon>
        <taxon>Pseudomonadati</taxon>
        <taxon>Verrucomicrobiota</taxon>
        <taxon>Opitutia</taxon>
        <taxon>Puniceicoccales</taxon>
        <taxon>Pelagicoccaceae</taxon>
        <taxon>Pelagicoccus</taxon>
    </lineage>
</organism>
<evidence type="ECO:0000256" key="13">
    <source>
        <dbReference type="PIRSR" id="PIRSR005096-1"/>
    </source>
</evidence>
<comment type="subunit">
    <text evidence="5">Monomer.</text>
</comment>
<keyword evidence="17" id="KW-1185">Reference proteome</keyword>
<dbReference type="Pfam" id="PF01263">
    <property type="entry name" value="Aldose_epim"/>
    <property type="match status" value="1"/>
</dbReference>
<keyword evidence="10 12" id="KW-0413">Isomerase</keyword>
<dbReference type="PROSITE" id="PS00545">
    <property type="entry name" value="ALDOSE_1_EPIMERASE"/>
    <property type="match status" value="1"/>
</dbReference>
<dbReference type="FunFam" id="2.70.98.10:FF:000003">
    <property type="entry name" value="Aldose 1-epimerase"/>
    <property type="match status" value="1"/>
</dbReference>
<evidence type="ECO:0000313" key="16">
    <source>
        <dbReference type="EMBL" id="MBC2607715.1"/>
    </source>
</evidence>
<evidence type="ECO:0000256" key="11">
    <source>
        <dbReference type="ARBA" id="ARBA00023277"/>
    </source>
</evidence>
<dbReference type="GO" id="GO:0005737">
    <property type="term" value="C:cytoplasm"/>
    <property type="evidence" value="ECO:0007669"/>
    <property type="project" value="UniProtKB-SubCell"/>
</dbReference>
<evidence type="ECO:0000256" key="5">
    <source>
        <dbReference type="ARBA" id="ARBA00011245"/>
    </source>
</evidence>
<evidence type="ECO:0000256" key="6">
    <source>
        <dbReference type="ARBA" id="ARBA00013185"/>
    </source>
</evidence>
<evidence type="ECO:0000313" key="17">
    <source>
        <dbReference type="Proteomes" id="UP000526501"/>
    </source>
</evidence>
<protein>
    <recommendedName>
        <fullName evidence="7 12">Aldose 1-epimerase</fullName>
        <ecNumber evidence="6 12">5.1.3.3</ecNumber>
    </recommendedName>
</protein>
<reference evidence="16 17" key="1">
    <citation type="submission" date="2020-07" db="EMBL/GenBank/DDBJ databases">
        <authorList>
            <person name="Feng X."/>
        </authorList>
    </citation>
    <scope>NUCLEOTIDE SEQUENCE [LARGE SCALE GENOMIC DNA]</scope>
    <source>
        <strain evidence="16 17">JCM23202</strain>
    </source>
</reference>
<feature type="binding site" evidence="15">
    <location>
        <begin position="91"/>
        <end position="92"/>
    </location>
    <ligand>
        <name>beta-D-galactose</name>
        <dbReference type="ChEBI" id="CHEBI:27667"/>
    </ligand>
</feature>
<evidence type="ECO:0000256" key="7">
    <source>
        <dbReference type="ARBA" id="ARBA00014165"/>
    </source>
</evidence>
<dbReference type="GO" id="GO:0033499">
    <property type="term" value="P:galactose catabolic process via UDP-galactose, Leloir pathway"/>
    <property type="evidence" value="ECO:0007669"/>
    <property type="project" value="TreeGrafter"/>
</dbReference>
<gene>
    <name evidence="16" type="ORF">H5P27_16805</name>
</gene>
<dbReference type="GO" id="GO:0006006">
    <property type="term" value="P:glucose metabolic process"/>
    <property type="evidence" value="ECO:0007669"/>
    <property type="project" value="TreeGrafter"/>
</dbReference>
<comment type="similarity">
    <text evidence="4 12">Belongs to the aldose epimerase family.</text>
</comment>
<evidence type="ECO:0000256" key="3">
    <source>
        <dbReference type="ARBA" id="ARBA00005028"/>
    </source>
</evidence>
<comment type="subcellular location">
    <subcellularLocation>
        <location evidence="2">Cytoplasm</location>
    </subcellularLocation>
</comment>
<keyword evidence="11 12" id="KW-0119">Carbohydrate metabolism</keyword>
<dbReference type="InterPro" id="IPR018052">
    <property type="entry name" value="Ald1_epimerase_CS"/>
</dbReference>
<dbReference type="Proteomes" id="UP000526501">
    <property type="component" value="Unassembled WGS sequence"/>
</dbReference>
<dbReference type="EMBL" id="JACHVC010000013">
    <property type="protein sequence ID" value="MBC2607715.1"/>
    <property type="molecule type" value="Genomic_DNA"/>
</dbReference>
<evidence type="ECO:0000256" key="9">
    <source>
        <dbReference type="ARBA" id="ARBA00022553"/>
    </source>
</evidence>
<dbReference type="Gene3D" id="2.70.98.10">
    <property type="match status" value="1"/>
</dbReference>
<feature type="binding site" evidence="15">
    <location>
        <begin position="195"/>
        <end position="197"/>
    </location>
    <ligand>
        <name>beta-D-galactose</name>
        <dbReference type="ChEBI" id="CHEBI:27667"/>
    </ligand>
</feature>
<sequence>MLVGASCTAESDTVESSAFGTSKSGEPVTLYTLDNANGMEVDIITYGGRVTRLTAPDRDGNYADVVQGFSDIAGYEADSSFQGALIGRYGNRIAHGQFVIDGETYDLAKNDMPGDIPCHLHGGTIGYDKVVWTAEPVVKDGIEGLKLTYLSEDGEEGYPGTLDITVHYWLQDDDSLKITYHATTDKKTYVNLTNHAYFNLKGEGEGTIVDHEFTLNASKFTPVDKGLIPTGELRPVKGTPFDFTTAHTLSARIGDENEQLSFGGGYDHNWVLDNQDGSMALAATVYEPTTGRVMEVMTEEPGIQLYSGNFLDGTMTGQSGKSYEYRGAFCLETQHYPDSPNQPNFPSTLLAPGDVYDTTTIYKFSSK</sequence>
<name>A0A7X1E9C8_9BACT</name>
<evidence type="ECO:0000256" key="4">
    <source>
        <dbReference type="ARBA" id="ARBA00006206"/>
    </source>
</evidence>
<comment type="pathway">
    <text evidence="3 12">Carbohydrate metabolism; hexose metabolism.</text>
</comment>
<dbReference type="GO" id="GO:0030246">
    <property type="term" value="F:carbohydrate binding"/>
    <property type="evidence" value="ECO:0007669"/>
    <property type="project" value="InterPro"/>
</dbReference>
<comment type="caution">
    <text evidence="16">The sequence shown here is derived from an EMBL/GenBank/DDBJ whole genome shotgun (WGS) entry which is preliminary data.</text>
</comment>
<evidence type="ECO:0000256" key="2">
    <source>
        <dbReference type="ARBA" id="ARBA00004496"/>
    </source>
</evidence>
<dbReference type="PANTHER" id="PTHR10091:SF0">
    <property type="entry name" value="GALACTOSE MUTAROTASE"/>
    <property type="match status" value="1"/>
</dbReference>
<dbReference type="EC" id="5.1.3.3" evidence="6 12"/>
<dbReference type="CDD" id="cd09019">
    <property type="entry name" value="galactose_mutarotase_like"/>
    <property type="match status" value="1"/>
</dbReference>
<evidence type="ECO:0000256" key="8">
    <source>
        <dbReference type="ARBA" id="ARBA00022490"/>
    </source>
</evidence>
<evidence type="ECO:0000256" key="15">
    <source>
        <dbReference type="PIRSR" id="PIRSR005096-3"/>
    </source>
</evidence>
<comment type="catalytic activity">
    <reaction evidence="1 12">
        <text>alpha-D-glucose = beta-D-glucose</text>
        <dbReference type="Rhea" id="RHEA:10264"/>
        <dbReference type="ChEBI" id="CHEBI:15903"/>
        <dbReference type="ChEBI" id="CHEBI:17925"/>
        <dbReference type="EC" id="5.1.3.3"/>
    </reaction>
</comment>
<feature type="active site" description="Proton donor" evidence="13">
    <location>
        <position position="195"/>
    </location>
</feature>
<dbReference type="InterPro" id="IPR015443">
    <property type="entry name" value="Aldose_1-epimerase"/>
</dbReference>
<dbReference type="PANTHER" id="PTHR10091">
    <property type="entry name" value="ALDOSE-1-EPIMERASE"/>
    <property type="match status" value="1"/>
</dbReference>
<dbReference type="SUPFAM" id="SSF74650">
    <property type="entry name" value="Galactose mutarotase-like"/>
    <property type="match status" value="1"/>
</dbReference>
<keyword evidence="8" id="KW-0963">Cytoplasm</keyword>
<dbReference type="AlphaFoldDB" id="A0A7X1E9C8"/>
<dbReference type="InterPro" id="IPR014718">
    <property type="entry name" value="GH-type_carb-bd"/>
</dbReference>
<dbReference type="GO" id="GO:0004034">
    <property type="term" value="F:aldose 1-epimerase activity"/>
    <property type="evidence" value="ECO:0007669"/>
    <property type="project" value="UniProtKB-EC"/>
</dbReference>
<feature type="binding site" evidence="14">
    <location>
        <position position="267"/>
    </location>
    <ligand>
        <name>beta-D-galactose</name>
        <dbReference type="ChEBI" id="CHEBI:27667"/>
    </ligand>
</feature>
<evidence type="ECO:0000256" key="10">
    <source>
        <dbReference type="ARBA" id="ARBA00023235"/>
    </source>
</evidence>
<dbReference type="InterPro" id="IPR047215">
    <property type="entry name" value="Galactose_mutarotase-like"/>
</dbReference>
<dbReference type="UniPathway" id="UPA00242"/>